<evidence type="ECO:0000256" key="1">
    <source>
        <dbReference type="SAM" id="MobiDB-lite"/>
    </source>
</evidence>
<sequence length="120" mass="13037">MPGTPVRRRIGVTCTEGRETEHDADANARLGTASALLARRRPEWGIFTPLLRRASAPQSRALRRVHSVDDMDAPARRRAPSPVLDVVDGAPDLPRVTGWDVAGLARQPGHPHPWSDIVAG</sequence>
<protein>
    <submittedName>
        <fullName evidence="2">Uncharacterized protein</fullName>
    </submittedName>
</protein>
<dbReference type="EMBL" id="CAJB01000339">
    <property type="protein sequence ID" value="CCH79156.1"/>
    <property type="molecule type" value="Genomic_DNA"/>
</dbReference>
<comment type="caution">
    <text evidence="2">The sequence shown here is derived from an EMBL/GenBank/DDBJ whole genome shotgun (WGS) entry which is preliminary data.</text>
</comment>
<dbReference type="AlphaFoldDB" id="A0A077LZY4"/>
<evidence type="ECO:0000313" key="2">
    <source>
        <dbReference type="EMBL" id="CCH79156.1"/>
    </source>
</evidence>
<gene>
    <name evidence="2" type="ORF">BN12_4030031</name>
</gene>
<name>A0A077LZY4_9MICO</name>
<feature type="region of interest" description="Disordered" evidence="1">
    <location>
        <begin position="65"/>
        <end position="86"/>
    </location>
</feature>
<dbReference type="STRING" id="1194083.BN12_4030031"/>
<dbReference type="Proteomes" id="UP000035721">
    <property type="component" value="Unassembled WGS sequence"/>
</dbReference>
<feature type="compositionally biased region" description="Basic and acidic residues" evidence="1">
    <location>
        <begin position="66"/>
        <end position="75"/>
    </location>
</feature>
<accession>A0A077LZY4</accession>
<keyword evidence="3" id="KW-1185">Reference proteome</keyword>
<evidence type="ECO:0000313" key="3">
    <source>
        <dbReference type="Proteomes" id="UP000035721"/>
    </source>
</evidence>
<reference evidence="2 3" key="1">
    <citation type="journal article" date="2013" name="ISME J.">
        <title>A metabolic model for members of the genus Tetrasphaera involved in enhanced biological phosphorus removal.</title>
        <authorList>
            <person name="Kristiansen R."/>
            <person name="Nguyen H.T.T."/>
            <person name="Saunders A.M."/>
            <person name="Nielsen J.L."/>
            <person name="Wimmer R."/>
            <person name="Le V.Q."/>
            <person name="McIlroy S.J."/>
            <person name="Petrovski S."/>
            <person name="Seviour R.J."/>
            <person name="Calteau A."/>
            <person name="Nielsen K.L."/>
            <person name="Nielsen P.H."/>
        </authorList>
    </citation>
    <scope>NUCLEOTIDE SEQUENCE [LARGE SCALE GENOMIC DNA]</scope>
    <source>
        <strain evidence="2 3">T1-X7</strain>
    </source>
</reference>
<organism evidence="2 3">
    <name type="scientific">Nostocoides japonicum T1-X7</name>
    <dbReference type="NCBI Taxonomy" id="1194083"/>
    <lineage>
        <taxon>Bacteria</taxon>
        <taxon>Bacillati</taxon>
        <taxon>Actinomycetota</taxon>
        <taxon>Actinomycetes</taxon>
        <taxon>Micrococcales</taxon>
        <taxon>Intrasporangiaceae</taxon>
        <taxon>Nostocoides</taxon>
    </lineage>
</organism>
<proteinExistence type="predicted"/>